<dbReference type="InterPro" id="IPR013724">
    <property type="entry name" value="GIT_SHD"/>
</dbReference>
<dbReference type="Pfam" id="PF14479">
    <property type="entry name" value="HeLo"/>
    <property type="match status" value="1"/>
</dbReference>
<gene>
    <name evidence="3" type="ORF">VTL71DRAFT_2173</name>
</gene>
<dbReference type="Pfam" id="PF08518">
    <property type="entry name" value="GIT_SHD"/>
    <property type="match status" value="2"/>
</dbReference>
<dbReference type="InterPro" id="IPR039892">
    <property type="entry name" value="Spa2/Sph1"/>
</dbReference>
<dbReference type="EMBL" id="JAZHXI010000011">
    <property type="protein sequence ID" value="KAL2066102.1"/>
    <property type="molecule type" value="Genomic_DNA"/>
</dbReference>
<dbReference type="SMART" id="SM00314">
    <property type="entry name" value="RA"/>
    <property type="match status" value="1"/>
</dbReference>
<dbReference type="CDD" id="cd01786">
    <property type="entry name" value="RA_STE50"/>
    <property type="match status" value="1"/>
</dbReference>
<keyword evidence="4" id="KW-1185">Reference proteome</keyword>
<dbReference type="Proteomes" id="UP001595075">
    <property type="component" value="Unassembled WGS sequence"/>
</dbReference>
<dbReference type="InterPro" id="IPR000159">
    <property type="entry name" value="RA_dom"/>
</dbReference>
<name>A0ABR4C8W0_9HELO</name>
<reference evidence="3 4" key="1">
    <citation type="journal article" date="2024" name="Commun. Biol.">
        <title>Comparative genomic analysis of thermophilic fungi reveals convergent evolutionary adaptations and gene losses.</title>
        <authorList>
            <person name="Steindorff A.S."/>
            <person name="Aguilar-Pontes M.V."/>
            <person name="Robinson A.J."/>
            <person name="Andreopoulos B."/>
            <person name="LaButti K."/>
            <person name="Kuo A."/>
            <person name="Mondo S."/>
            <person name="Riley R."/>
            <person name="Otillar R."/>
            <person name="Haridas S."/>
            <person name="Lipzen A."/>
            <person name="Grimwood J."/>
            <person name="Schmutz J."/>
            <person name="Clum A."/>
            <person name="Reid I.D."/>
            <person name="Moisan M.C."/>
            <person name="Butler G."/>
            <person name="Nguyen T.T.M."/>
            <person name="Dewar K."/>
            <person name="Conant G."/>
            <person name="Drula E."/>
            <person name="Henrissat B."/>
            <person name="Hansel C."/>
            <person name="Singer S."/>
            <person name="Hutchinson M.I."/>
            <person name="de Vries R.P."/>
            <person name="Natvig D.O."/>
            <person name="Powell A.J."/>
            <person name="Tsang A."/>
            <person name="Grigoriev I.V."/>
        </authorList>
    </citation>
    <scope>NUCLEOTIDE SEQUENCE [LARGE SCALE GENOMIC DNA]</scope>
    <source>
        <strain evidence="3 4">CBS 494.80</strain>
    </source>
</reference>
<accession>A0ABR4C8W0</accession>
<dbReference type="Gene3D" id="1.20.120.1020">
    <property type="entry name" value="Prion-inhibition and propagation, HeLo domain"/>
    <property type="match status" value="1"/>
</dbReference>
<dbReference type="PANTHER" id="PTHR21601">
    <property type="entry name" value="SPA2 PROTEIN"/>
    <property type="match status" value="1"/>
</dbReference>
<dbReference type="PANTHER" id="PTHR21601:SF0">
    <property type="entry name" value="PROTEIN SPA2-RELATED"/>
    <property type="match status" value="1"/>
</dbReference>
<proteinExistence type="predicted"/>
<evidence type="ECO:0000256" key="1">
    <source>
        <dbReference type="SAM" id="MobiDB-lite"/>
    </source>
</evidence>
<feature type="compositionally biased region" description="Low complexity" evidence="1">
    <location>
        <begin position="245"/>
        <end position="259"/>
    </location>
</feature>
<dbReference type="InterPro" id="IPR029071">
    <property type="entry name" value="Ubiquitin-like_domsf"/>
</dbReference>
<dbReference type="SMART" id="SM00555">
    <property type="entry name" value="GIT"/>
    <property type="match status" value="2"/>
</dbReference>
<protein>
    <recommendedName>
        <fullName evidence="2">Ras-associating domain-containing protein</fullName>
    </recommendedName>
</protein>
<evidence type="ECO:0000259" key="2">
    <source>
        <dbReference type="PROSITE" id="PS50200"/>
    </source>
</evidence>
<dbReference type="InterPro" id="IPR038305">
    <property type="entry name" value="HeLo_sf"/>
</dbReference>
<feature type="domain" description="Ras-associating" evidence="2">
    <location>
        <begin position="502"/>
        <end position="575"/>
    </location>
</feature>
<feature type="region of interest" description="Disordered" evidence="1">
    <location>
        <begin position="241"/>
        <end position="278"/>
    </location>
</feature>
<comment type="caution">
    <text evidence="3">The sequence shown here is derived from an EMBL/GenBank/DDBJ whole genome shotgun (WGS) entry which is preliminary data.</text>
</comment>
<dbReference type="Pfam" id="PF00788">
    <property type="entry name" value="RA"/>
    <property type="match status" value="1"/>
</dbReference>
<dbReference type="PROSITE" id="PS50200">
    <property type="entry name" value="RA"/>
    <property type="match status" value="1"/>
</dbReference>
<dbReference type="SUPFAM" id="SSF54236">
    <property type="entry name" value="Ubiquitin-like"/>
    <property type="match status" value="1"/>
</dbReference>
<organism evidence="3 4">
    <name type="scientific">Oculimacula yallundae</name>
    <dbReference type="NCBI Taxonomy" id="86028"/>
    <lineage>
        <taxon>Eukaryota</taxon>
        <taxon>Fungi</taxon>
        <taxon>Dikarya</taxon>
        <taxon>Ascomycota</taxon>
        <taxon>Pezizomycotina</taxon>
        <taxon>Leotiomycetes</taxon>
        <taxon>Helotiales</taxon>
        <taxon>Ploettnerulaceae</taxon>
        <taxon>Oculimacula</taxon>
    </lineage>
</organism>
<evidence type="ECO:0000313" key="3">
    <source>
        <dbReference type="EMBL" id="KAL2066102.1"/>
    </source>
</evidence>
<sequence length="593" mass="67248">MPSTTFSLKCAPAVPRETLCNQASIHSIVSTNAAASALHLSSKGSRPAFLELRIPSITVVIVMASLGALIRSCLETFKSILTSQDFGSEYELLCTELSVQWLRFRLWGESVGLHFDQDGRLGEQVSNRSDIGSTIKSCVNSIAFLLSEIETIRRKYELRPPLELISNKAPSIGKSLRKSFSLSRLSSITVVTSLRQRMRDNQKQKSFIAITKWAFCDAKRFEEKVKRLKGLIDGLEDVSKLANAPQQSPRSRSSTLPSSERPPPYSFTAPLERVQNDNPGPVIVQIPRSCTARQGTELPNHYANLKRYVEQTMPNAEVRRVIAREKLVKLSNVQLHQFRVDVNDELSRREQQRPNTPYLLPNLMYQPKRNQAREKISTLSANRFRDLTMDLVSELERRYPYLWFQTVPGSEQAGHQINSLSIPRDPRTKRYGYVLPPNTPPPLLRYRATKRISLPHPQTPALNFSRPALSSRFSTHAATSTTKLTTLTPPPRQSSTSSVEIFKSFRVSMEDPCYKVLPAALKKYNINAPWENYALYIVYEDKERCLGMEEKPLILFKQLDKMGKKPMFMLRKIGPSRHEHDGLKQNDPPGGII</sequence>
<dbReference type="InterPro" id="IPR029498">
    <property type="entry name" value="HeLo_dom"/>
</dbReference>
<dbReference type="Gene3D" id="3.10.20.90">
    <property type="entry name" value="Phosphatidylinositol 3-kinase Catalytic Subunit, Chain A, domain 1"/>
    <property type="match status" value="1"/>
</dbReference>
<evidence type="ECO:0000313" key="4">
    <source>
        <dbReference type="Proteomes" id="UP001595075"/>
    </source>
</evidence>